<dbReference type="Proteomes" id="UP000639772">
    <property type="component" value="Unassembled WGS sequence"/>
</dbReference>
<organism evidence="11 12">
    <name type="scientific">Vanilla planifolia</name>
    <name type="common">Vanilla</name>
    <dbReference type="NCBI Taxonomy" id="51239"/>
    <lineage>
        <taxon>Eukaryota</taxon>
        <taxon>Viridiplantae</taxon>
        <taxon>Streptophyta</taxon>
        <taxon>Embryophyta</taxon>
        <taxon>Tracheophyta</taxon>
        <taxon>Spermatophyta</taxon>
        <taxon>Magnoliopsida</taxon>
        <taxon>Liliopsida</taxon>
        <taxon>Asparagales</taxon>
        <taxon>Orchidaceae</taxon>
        <taxon>Vanilloideae</taxon>
        <taxon>Vanilleae</taxon>
        <taxon>Vanilla</taxon>
    </lineage>
</organism>
<keyword evidence="8 10" id="KW-1133">Transmembrane helix</keyword>
<dbReference type="GO" id="GO:0005886">
    <property type="term" value="C:plasma membrane"/>
    <property type="evidence" value="ECO:0007669"/>
    <property type="project" value="UniProtKB-SubCell"/>
</dbReference>
<keyword evidence="5" id="KW-0762">Sugar transport</keyword>
<evidence type="ECO:0000256" key="7">
    <source>
        <dbReference type="ARBA" id="ARBA00022737"/>
    </source>
</evidence>
<dbReference type="EMBL" id="JADCNM010000002">
    <property type="protein sequence ID" value="KAG0493969.1"/>
    <property type="molecule type" value="Genomic_DNA"/>
</dbReference>
<reference evidence="11 12" key="1">
    <citation type="journal article" date="2020" name="Nat. Food">
        <title>A phased Vanilla planifolia genome enables genetic improvement of flavour and production.</title>
        <authorList>
            <person name="Hasing T."/>
            <person name="Tang H."/>
            <person name="Brym M."/>
            <person name="Khazi F."/>
            <person name="Huang T."/>
            <person name="Chambers A.H."/>
        </authorList>
    </citation>
    <scope>NUCLEOTIDE SEQUENCE [LARGE SCALE GENOMIC DNA]</scope>
    <source>
        <tissue evidence="11">Leaf</tissue>
    </source>
</reference>
<evidence type="ECO:0000256" key="4">
    <source>
        <dbReference type="ARBA" id="ARBA00022475"/>
    </source>
</evidence>
<dbReference type="PANTHER" id="PTHR10791">
    <property type="entry name" value="RAG1-ACTIVATING PROTEIN 1"/>
    <property type="match status" value="1"/>
</dbReference>
<dbReference type="InterPro" id="IPR047664">
    <property type="entry name" value="SWEET"/>
</dbReference>
<dbReference type="Pfam" id="PF03083">
    <property type="entry name" value="MtN3_slv"/>
    <property type="match status" value="2"/>
</dbReference>
<keyword evidence="3" id="KW-0813">Transport</keyword>
<evidence type="ECO:0000256" key="9">
    <source>
        <dbReference type="ARBA" id="ARBA00023136"/>
    </source>
</evidence>
<evidence type="ECO:0000313" key="11">
    <source>
        <dbReference type="EMBL" id="KAG0493969.1"/>
    </source>
</evidence>
<proteinExistence type="inferred from homology"/>
<feature type="transmembrane region" description="Helical" evidence="10">
    <location>
        <begin position="45"/>
        <end position="64"/>
    </location>
</feature>
<evidence type="ECO:0000313" key="12">
    <source>
        <dbReference type="Proteomes" id="UP000639772"/>
    </source>
</evidence>
<feature type="transmembrane region" description="Helical" evidence="10">
    <location>
        <begin position="103"/>
        <end position="125"/>
    </location>
</feature>
<evidence type="ECO:0000256" key="3">
    <source>
        <dbReference type="ARBA" id="ARBA00022448"/>
    </source>
</evidence>
<dbReference type="AlphaFoldDB" id="A0A835RLW4"/>
<sequence>MISPDLARTVFGILGNAITLCLFLSPVPTFVRIYKNKSVEQFSQIPYIATFLNCMLWVLYGLPFVKPNSLLVLTINSAGVAIELCYIVVFITYSEGARRRMTVLLFLADVALVAIVAAVVLSLYHTHGKRTLVIGIISVFFCIMMYASPLVAMRTVIKTKSVEFMPFYLSMVSFFNGVCWTIYALLQFDINVLCFHWASLCQNGCENALSQCY</sequence>
<keyword evidence="6 10" id="KW-0812">Transmembrane</keyword>
<accession>A0A835RLW4</accession>
<evidence type="ECO:0000256" key="6">
    <source>
        <dbReference type="ARBA" id="ARBA00022692"/>
    </source>
</evidence>
<comment type="caution">
    <text evidence="11">The sequence shown here is derived from an EMBL/GenBank/DDBJ whole genome shotgun (WGS) entry which is preliminary data.</text>
</comment>
<keyword evidence="9 10" id="KW-0472">Membrane</keyword>
<protein>
    <recommendedName>
        <fullName evidence="13">Bidirectional sugar transporter SWEET</fullName>
    </recommendedName>
</protein>
<dbReference type="FunFam" id="1.20.1280.290:FF:000001">
    <property type="entry name" value="Bidirectional sugar transporter SWEET"/>
    <property type="match status" value="1"/>
</dbReference>
<evidence type="ECO:0000256" key="8">
    <source>
        <dbReference type="ARBA" id="ARBA00022989"/>
    </source>
</evidence>
<feature type="transmembrane region" description="Helical" evidence="10">
    <location>
        <begin position="70"/>
        <end position="91"/>
    </location>
</feature>
<evidence type="ECO:0000256" key="1">
    <source>
        <dbReference type="ARBA" id="ARBA00004651"/>
    </source>
</evidence>
<name>A0A835RLW4_VANPL</name>
<dbReference type="OrthoDB" id="409725at2759"/>
<feature type="transmembrane region" description="Helical" evidence="10">
    <location>
        <begin position="164"/>
        <end position="186"/>
    </location>
</feature>
<comment type="similarity">
    <text evidence="2">Belongs to the SWEET sugar transporter family.</text>
</comment>
<dbReference type="InterPro" id="IPR004316">
    <property type="entry name" value="SWEET_rpt"/>
</dbReference>
<feature type="transmembrane region" description="Helical" evidence="10">
    <location>
        <begin position="131"/>
        <end position="152"/>
    </location>
</feature>
<comment type="subcellular location">
    <subcellularLocation>
        <location evidence="1">Cell membrane</location>
        <topology evidence="1">Multi-pass membrane protein</topology>
    </subcellularLocation>
</comment>
<evidence type="ECO:0008006" key="13">
    <source>
        <dbReference type="Google" id="ProtNLM"/>
    </source>
</evidence>
<dbReference type="GO" id="GO:0051119">
    <property type="term" value="F:sugar transmembrane transporter activity"/>
    <property type="evidence" value="ECO:0007669"/>
    <property type="project" value="InterPro"/>
</dbReference>
<evidence type="ECO:0000256" key="10">
    <source>
        <dbReference type="SAM" id="Phobius"/>
    </source>
</evidence>
<evidence type="ECO:0000256" key="5">
    <source>
        <dbReference type="ARBA" id="ARBA00022597"/>
    </source>
</evidence>
<evidence type="ECO:0000256" key="2">
    <source>
        <dbReference type="ARBA" id="ARBA00007809"/>
    </source>
</evidence>
<dbReference type="PANTHER" id="PTHR10791:SF130">
    <property type="entry name" value="BIDIRECTIONAL SUGAR TRANSPORTER SWEET6-RELATED"/>
    <property type="match status" value="1"/>
</dbReference>
<keyword evidence="7" id="KW-0677">Repeat</keyword>
<dbReference type="Gene3D" id="1.20.1280.290">
    <property type="match status" value="2"/>
</dbReference>
<keyword evidence="4" id="KW-1003">Cell membrane</keyword>
<gene>
    <name evidence="11" type="ORF">HPP92_004963</name>
</gene>
<feature type="transmembrane region" description="Helical" evidence="10">
    <location>
        <begin position="6"/>
        <end position="24"/>
    </location>
</feature>